<reference evidence="1 2" key="1">
    <citation type="journal article" date="2019" name="PLoS Biol.">
        <title>Sex chromosomes control vertical transmission of feminizing Wolbachia symbionts in an isopod.</title>
        <authorList>
            <person name="Becking T."/>
            <person name="Chebbi M.A."/>
            <person name="Giraud I."/>
            <person name="Moumen B."/>
            <person name="Laverre T."/>
            <person name="Caubet Y."/>
            <person name="Peccoud J."/>
            <person name="Gilbert C."/>
            <person name="Cordaux R."/>
        </authorList>
    </citation>
    <scope>NUCLEOTIDE SEQUENCE [LARGE SCALE GENOMIC DNA]</scope>
    <source>
        <strain evidence="1">ANa2</strain>
        <tissue evidence="1">Whole body excluding digestive tract and cuticle</tissue>
    </source>
</reference>
<dbReference type="EMBL" id="SEYY01024446">
    <property type="protein sequence ID" value="KAB7494119.1"/>
    <property type="molecule type" value="Genomic_DNA"/>
</dbReference>
<dbReference type="Proteomes" id="UP000326759">
    <property type="component" value="Unassembled WGS sequence"/>
</dbReference>
<accession>A0A5N5SKI4</accession>
<sequence length="101" mass="11680">MEDNCYHINDDYLDDDDDGIMYSVVKNKSSPVIHRGYENAFVTSHNSLKSNMLYYLRNWSHFRDVSLLGCVIRLAKFELSICIALFSPTSTSFIIGIELYE</sequence>
<keyword evidence="2" id="KW-1185">Reference proteome</keyword>
<dbReference type="AlphaFoldDB" id="A0A5N5SKI4"/>
<protein>
    <submittedName>
        <fullName evidence="1">Uncharacterized protein</fullName>
    </submittedName>
</protein>
<evidence type="ECO:0000313" key="1">
    <source>
        <dbReference type="EMBL" id="KAB7494119.1"/>
    </source>
</evidence>
<proteinExistence type="predicted"/>
<name>A0A5N5SKI4_9CRUS</name>
<gene>
    <name evidence="1" type="ORF">Anas_11023</name>
</gene>
<comment type="caution">
    <text evidence="1">The sequence shown here is derived from an EMBL/GenBank/DDBJ whole genome shotgun (WGS) entry which is preliminary data.</text>
</comment>
<organism evidence="1 2">
    <name type="scientific">Armadillidium nasatum</name>
    <dbReference type="NCBI Taxonomy" id="96803"/>
    <lineage>
        <taxon>Eukaryota</taxon>
        <taxon>Metazoa</taxon>
        <taxon>Ecdysozoa</taxon>
        <taxon>Arthropoda</taxon>
        <taxon>Crustacea</taxon>
        <taxon>Multicrustacea</taxon>
        <taxon>Malacostraca</taxon>
        <taxon>Eumalacostraca</taxon>
        <taxon>Peracarida</taxon>
        <taxon>Isopoda</taxon>
        <taxon>Oniscidea</taxon>
        <taxon>Crinocheta</taxon>
        <taxon>Armadillidiidae</taxon>
        <taxon>Armadillidium</taxon>
    </lineage>
</organism>
<evidence type="ECO:0000313" key="2">
    <source>
        <dbReference type="Proteomes" id="UP000326759"/>
    </source>
</evidence>